<keyword evidence="3" id="KW-1185">Reference proteome</keyword>
<dbReference type="EMBL" id="FNFB01000003">
    <property type="protein sequence ID" value="SDJ79971.1"/>
    <property type="molecule type" value="Genomic_DNA"/>
</dbReference>
<sequence length="130" mass="13999">MQTILHRTAGVLAGAAVLTAPAPATAETPYAQASALISPYGYLENGENVVRTWRVDEGEYCVALDHSVNLEETQAIHATVVGEYRTARVLSVHLGAPRCEDWRGGGDVIGVQSRDVFNHGRDTAFYLTVS</sequence>
<organism evidence="2 3">
    <name type="scientific">Nonomuraea maritima</name>
    <dbReference type="NCBI Taxonomy" id="683260"/>
    <lineage>
        <taxon>Bacteria</taxon>
        <taxon>Bacillati</taxon>
        <taxon>Actinomycetota</taxon>
        <taxon>Actinomycetes</taxon>
        <taxon>Streptosporangiales</taxon>
        <taxon>Streptosporangiaceae</taxon>
        <taxon>Nonomuraea</taxon>
    </lineage>
</organism>
<evidence type="ECO:0008006" key="4">
    <source>
        <dbReference type="Google" id="ProtNLM"/>
    </source>
</evidence>
<dbReference type="RefSeq" id="WP_143021983.1">
    <property type="nucleotide sequence ID" value="NZ_FNFB01000003.1"/>
</dbReference>
<dbReference type="STRING" id="683260.SAMN05421874_103247"/>
<name>A0A1G8WP89_9ACTN</name>
<accession>A0A1G8WP89</accession>
<feature type="signal peptide" evidence="1">
    <location>
        <begin position="1"/>
        <end position="26"/>
    </location>
</feature>
<proteinExistence type="predicted"/>
<dbReference type="Proteomes" id="UP000198683">
    <property type="component" value="Unassembled WGS sequence"/>
</dbReference>
<dbReference type="OrthoDB" id="3531893at2"/>
<evidence type="ECO:0000256" key="1">
    <source>
        <dbReference type="SAM" id="SignalP"/>
    </source>
</evidence>
<evidence type="ECO:0000313" key="3">
    <source>
        <dbReference type="Proteomes" id="UP000198683"/>
    </source>
</evidence>
<feature type="chain" id="PRO_5011563454" description="Beta/Gamma crystallin" evidence="1">
    <location>
        <begin position="27"/>
        <end position="130"/>
    </location>
</feature>
<protein>
    <recommendedName>
        <fullName evidence="4">Beta/Gamma crystallin</fullName>
    </recommendedName>
</protein>
<gene>
    <name evidence="2" type="ORF">SAMN05421874_103247</name>
</gene>
<dbReference type="AlphaFoldDB" id="A0A1G8WP89"/>
<evidence type="ECO:0000313" key="2">
    <source>
        <dbReference type="EMBL" id="SDJ79971.1"/>
    </source>
</evidence>
<reference evidence="2 3" key="1">
    <citation type="submission" date="2016-10" db="EMBL/GenBank/DDBJ databases">
        <authorList>
            <person name="de Groot N.N."/>
        </authorList>
    </citation>
    <scope>NUCLEOTIDE SEQUENCE [LARGE SCALE GENOMIC DNA]</scope>
    <source>
        <strain evidence="2 3">CGMCC 4.5681</strain>
    </source>
</reference>
<keyword evidence="1" id="KW-0732">Signal</keyword>